<dbReference type="Pfam" id="PF00588">
    <property type="entry name" value="SpoU_methylase"/>
    <property type="match status" value="1"/>
</dbReference>
<keyword evidence="6 7" id="KW-0694">RNA-binding</keyword>
<gene>
    <name evidence="7" type="primary">trmH</name>
    <name evidence="9" type="ORF">H9784_10040</name>
</gene>
<evidence type="ECO:0000313" key="10">
    <source>
        <dbReference type="Proteomes" id="UP000823821"/>
    </source>
</evidence>
<proteinExistence type="inferred from homology"/>
<dbReference type="CDD" id="cd18092">
    <property type="entry name" value="SpoU-like_TrmH"/>
    <property type="match status" value="1"/>
</dbReference>
<keyword evidence="3 7" id="KW-0808">Transferase</keyword>
<dbReference type="PANTHER" id="PTHR43453:SF1">
    <property type="entry name" value="TRNA_RRNA METHYLTRANSFERASE SPOU TYPE DOMAIN-CONTAINING PROTEIN"/>
    <property type="match status" value="1"/>
</dbReference>
<comment type="similarity">
    <text evidence="7">Belongs to the class IV-like SAM-binding methyltransferase superfamily. RNA methyltransferase TrmH family.</text>
</comment>
<evidence type="ECO:0000256" key="1">
    <source>
        <dbReference type="ARBA" id="ARBA00022555"/>
    </source>
</evidence>
<comment type="caution">
    <text evidence="7">Lacks conserved residue(s) required for the propagation of feature annotation.</text>
</comment>
<feature type="domain" description="tRNA/rRNA methyltransferase SpoU type" evidence="8">
    <location>
        <begin position="24"/>
        <end position="163"/>
    </location>
</feature>
<dbReference type="SUPFAM" id="SSF75217">
    <property type="entry name" value="alpha/beta knot"/>
    <property type="match status" value="1"/>
</dbReference>
<dbReference type="Proteomes" id="UP000823821">
    <property type="component" value="Unassembled WGS sequence"/>
</dbReference>
<dbReference type="GO" id="GO:0141100">
    <property type="term" value="F:tRNA (guanine(18)-2'-O)-methyltransferase activity"/>
    <property type="evidence" value="ECO:0007669"/>
    <property type="project" value="UniProtKB-UniRule"/>
</dbReference>
<dbReference type="AlphaFoldDB" id="A0A9D2HNC8"/>
<keyword evidence="1 7" id="KW-0820">tRNA-binding</keyword>
<dbReference type="GO" id="GO:0002938">
    <property type="term" value="P:tRNA guanine ribose methylation"/>
    <property type="evidence" value="ECO:0007669"/>
    <property type="project" value="UniProtKB-UniRule"/>
</dbReference>
<evidence type="ECO:0000256" key="4">
    <source>
        <dbReference type="ARBA" id="ARBA00022691"/>
    </source>
</evidence>
<dbReference type="EC" id="2.1.1.34" evidence="7"/>
<dbReference type="EMBL" id="DWZD01000052">
    <property type="protein sequence ID" value="HJA79886.1"/>
    <property type="molecule type" value="Genomic_DNA"/>
</dbReference>
<dbReference type="PANTHER" id="PTHR43453">
    <property type="entry name" value="RRNA METHYLASE-LIKE"/>
    <property type="match status" value="1"/>
</dbReference>
<keyword evidence="5 7" id="KW-0819">tRNA processing</keyword>
<evidence type="ECO:0000313" key="9">
    <source>
        <dbReference type="EMBL" id="HJA79886.1"/>
    </source>
</evidence>
<sequence>MSKEATPRRKARLQEVLAHRQPDLTLVLANIHDPHNVSAIYRSCDAFGVDKVHLYYTDTPFPVLGRKTSASARKWVESVRHRDRAELFAALRAQGMQVLATTFTAEARPLRQWDFTRPTAVIMGNEHSGVNEELVQAADGQLYIPMYGMIQSFNVSVASAIILAEAARQREEAGFYAAPRLAADELERRLGLWLEK</sequence>
<evidence type="ECO:0000256" key="3">
    <source>
        <dbReference type="ARBA" id="ARBA00022679"/>
    </source>
</evidence>
<dbReference type="Gene3D" id="3.40.1280.10">
    <property type="match status" value="1"/>
</dbReference>
<reference evidence="9" key="1">
    <citation type="journal article" date="2021" name="PeerJ">
        <title>Extensive microbial diversity within the chicken gut microbiome revealed by metagenomics and culture.</title>
        <authorList>
            <person name="Gilroy R."/>
            <person name="Ravi A."/>
            <person name="Getino M."/>
            <person name="Pursley I."/>
            <person name="Horton D.L."/>
            <person name="Alikhan N.F."/>
            <person name="Baker D."/>
            <person name="Gharbi K."/>
            <person name="Hall N."/>
            <person name="Watson M."/>
            <person name="Adriaenssens E.M."/>
            <person name="Foster-Nyarko E."/>
            <person name="Jarju S."/>
            <person name="Secka A."/>
            <person name="Antonio M."/>
            <person name="Oren A."/>
            <person name="Chaudhuri R.R."/>
            <person name="La Ragione R."/>
            <person name="Hildebrand F."/>
            <person name="Pallen M.J."/>
        </authorList>
    </citation>
    <scope>NUCLEOTIDE SEQUENCE</scope>
    <source>
        <strain evidence="9">5032</strain>
    </source>
</reference>
<dbReference type="InterPro" id="IPR029028">
    <property type="entry name" value="Alpha/beta_knot_MTases"/>
</dbReference>
<reference evidence="9" key="2">
    <citation type="submission" date="2021-04" db="EMBL/GenBank/DDBJ databases">
        <authorList>
            <person name="Gilroy R."/>
        </authorList>
    </citation>
    <scope>NUCLEOTIDE SEQUENCE</scope>
    <source>
        <strain evidence="9">5032</strain>
    </source>
</reference>
<evidence type="ECO:0000256" key="7">
    <source>
        <dbReference type="HAMAP-Rule" id="MF_02060"/>
    </source>
</evidence>
<comment type="function">
    <text evidence="7">Catalyzes the 2'-O methylation of guanosine at position 18 in tRNA.</text>
</comment>
<evidence type="ECO:0000256" key="2">
    <source>
        <dbReference type="ARBA" id="ARBA00022603"/>
    </source>
</evidence>
<evidence type="ECO:0000259" key="8">
    <source>
        <dbReference type="Pfam" id="PF00588"/>
    </source>
</evidence>
<evidence type="ECO:0000256" key="5">
    <source>
        <dbReference type="ARBA" id="ARBA00022694"/>
    </source>
</evidence>
<dbReference type="InterPro" id="IPR033671">
    <property type="entry name" value="TrmH"/>
</dbReference>
<keyword evidence="4 7" id="KW-0949">S-adenosyl-L-methionine</keyword>
<feature type="binding site" evidence="7">
    <location>
        <position position="144"/>
    </location>
    <ligand>
        <name>S-adenosyl-L-methionine</name>
        <dbReference type="ChEBI" id="CHEBI:59789"/>
    </ligand>
</feature>
<feature type="binding site" evidence="7">
    <location>
        <position position="101"/>
    </location>
    <ligand>
        <name>S-adenosyl-L-methionine</name>
        <dbReference type="ChEBI" id="CHEBI:59789"/>
    </ligand>
</feature>
<comment type="caution">
    <text evidence="9">The sequence shown here is derived from an EMBL/GenBank/DDBJ whole genome shotgun (WGS) entry which is preliminary data.</text>
</comment>
<comment type="catalytic activity">
    <reaction evidence="7">
        <text>guanosine(18) in tRNA + S-adenosyl-L-methionine = 2'-O-methylguanosine(18) in tRNA + S-adenosyl-L-homocysteine + H(+)</text>
        <dbReference type="Rhea" id="RHEA:20077"/>
        <dbReference type="Rhea" id="RHEA-COMP:10190"/>
        <dbReference type="Rhea" id="RHEA-COMP:10192"/>
        <dbReference type="ChEBI" id="CHEBI:15378"/>
        <dbReference type="ChEBI" id="CHEBI:57856"/>
        <dbReference type="ChEBI" id="CHEBI:59789"/>
        <dbReference type="ChEBI" id="CHEBI:74269"/>
        <dbReference type="ChEBI" id="CHEBI:74445"/>
        <dbReference type="EC" id="2.1.1.34"/>
    </reaction>
</comment>
<evidence type="ECO:0000256" key="6">
    <source>
        <dbReference type="ARBA" id="ARBA00022884"/>
    </source>
</evidence>
<keyword evidence="2 7" id="KW-0489">Methyltransferase</keyword>
<dbReference type="GO" id="GO:0000049">
    <property type="term" value="F:tRNA binding"/>
    <property type="evidence" value="ECO:0007669"/>
    <property type="project" value="UniProtKB-UniRule"/>
</dbReference>
<accession>A0A9D2HNC8</accession>
<dbReference type="HAMAP" id="MF_02060">
    <property type="entry name" value="tRNA_methyltr_TrmH"/>
    <property type="match status" value="1"/>
</dbReference>
<dbReference type="InterPro" id="IPR001537">
    <property type="entry name" value="SpoU_MeTrfase"/>
</dbReference>
<protein>
    <recommendedName>
        <fullName evidence="7">tRNA (guanosine(18)-2'-O)-methyltransferase</fullName>
        <ecNumber evidence="7">2.1.1.34</ecNumber>
    </recommendedName>
    <alternativeName>
        <fullName evidence="7">tRNA [Gm18] methyltransferase</fullName>
    </alternativeName>
</protein>
<name>A0A9D2HNC8_9BACT</name>
<organism evidence="9 10">
    <name type="scientific">Candidatus Desulfovibrio intestinavium</name>
    <dbReference type="NCBI Taxonomy" id="2838534"/>
    <lineage>
        <taxon>Bacteria</taxon>
        <taxon>Pseudomonadati</taxon>
        <taxon>Thermodesulfobacteriota</taxon>
        <taxon>Desulfovibrionia</taxon>
        <taxon>Desulfovibrionales</taxon>
        <taxon>Desulfovibrionaceae</taxon>
        <taxon>Desulfovibrio</taxon>
    </lineage>
</organism>
<dbReference type="InterPro" id="IPR029026">
    <property type="entry name" value="tRNA_m1G_MTases_N"/>
</dbReference>